<dbReference type="GO" id="GO:0034058">
    <property type="term" value="P:endosomal vesicle fusion"/>
    <property type="evidence" value="ECO:0007669"/>
    <property type="project" value="TreeGrafter"/>
</dbReference>
<name>A0A6C1E4D3_SACPS</name>
<accession>A0A6C1E4D3</accession>
<gene>
    <name evidence="3" type="primary">VPS3_2</name>
    <name evidence="3" type="ORF">GRS66_006278</name>
</gene>
<proteinExistence type="predicted"/>
<evidence type="ECO:0000256" key="1">
    <source>
        <dbReference type="SAM" id="MobiDB-lite"/>
    </source>
</evidence>
<protein>
    <submittedName>
        <fullName evidence="3">Vacuolar protein sorting-associated protein 3</fullName>
    </submittedName>
</protein>
<organism evidence="3 4">
    <name type="scientific">Saccharomyces pastorianus</name>
    <name type="common">Lager yeast</name>
    <name type="synonym">Saccharomyces cerevisiae x Saccharomyces eubayanus</name>
    <dbReference type="NCBI Taxonomy" id="27292"/>
    <lineage>
        <taxon>Eukaryota</taxon>
        <taxon>Fungi</taxon>
        <taxon>Dikarya</taxon>
        <taxon>Ascomycota</taxon>
        <taxon>Saccharomycotina</taxon>
        <taxon>Saccharomycetes</taxon>
        <taxon>Saccharomycetales</taxon>
        <taxon>Saccharomycetaceae</taxon>
        <taxon>Saccharomyces</taxon>
    </lineage>
</organism>
<keyword evidence="4" id="KW-1185">Reference proteome</keyword>
<feature type="compositionally biased region" description="Polar residues" evidence="1">
    <location>
        <begin position="101"/>
        <end position="110"/>
    </location>
</feature>
<feature type="compositionally biased region" description="Polar residues" evidence="1">
    <location>
        <begin position="42"/>
        <end position="59"/>
    </location>
</feature>
<dbReference type="OrthoDB" id="5325112at2759"/>
<dbReference type="InterPro" id="IPR032914">
    <property type="entry name" value="Vam6/VPS39/TRAP1"/>
</dbReference>
<dbReference type="EMBL" id="CP048999">
    <property type="protein sequence ID" value="QID83800.1"/>
    <property type="molecule type" value="Genomic_DNA"/>
</dbReference>
<evidence type="ECO:0000313" key="3">
    <source>
        <dbReference type="EMBL" id="QID83800.1"/>
    </source>
</evidence>
<feature type="compositionally biased region" description="Basic and acidic residues" evidence="1">
    <location>
        <begin position="14"/>
        <end position="41"/>
    </location>
</feature>
<evidence type="ECO:0000259" key="2">
    <source>
        <dbReference type="PROSITE" id="PS50219"/>
    </source>
</evidence>
<reference evidence="3 4" key="1">
    <citation type="journal article" date="2019" name="BMC Genomics">
        <title>Chromosome level assembly and comparative genome analysis confirm lager-brewing yeasts originated from a single hybridization.</title>
        <authorList>
            <person name="Salazar A.N."/>
            <person name="Gorter de Vries A.R."/>
            <person name="van den Broek M."/>
            <person name="Brouwers N."/>
            <person name="de la Torre Cortes P."/>
            <person name="Kuijpers N.G.A."/>
            <person name="Daran J.G."/>
            <person name="Abeel T."/>
        </authorList>
    </citation>
    <scope>NUCLEOTIDE SEQUENCE [LARGE SCALE GENOMIC DNA]</scope>
    <source>
        <strain evidence="3 4">CBS 1483</strain>
    </source>
</reference>
<feature type="compositionally biased region" description="Basic and acidic residues" evidence="1">
    <location>
        <begin position="64"/>
        <end position="99"/>
    </location>
</feature>
<feature type="region of interest" description="Disordered" evidence="1">
    <location>
        <begin position="1"/>
        <end position="114"/>
    </location>
</feature>
<dbReference type="PANTHER" id="PTHR12894">
    <property type="entry name" value="CNH DOMAIN CONTAINING"/>
    <property type="match status" value="1"/>
</dbReference>
<dbReference type="GO" id="GO:0000329">
    <property type="term" value="C:fungal-type vacuole membrane"/>
    <property type="evidence" value="ECO:0007669"/>
    <property type="project" value="TreeGrafter"/>
</dbReference>
<dbReference type="AlphaFoldDB" id="A0A6C1E4D3"/>
<sequence>MAKKKIKVNNTKVQDNDERESKIGIEPPHEENDETGTKDNGQETLEGENQQSSLHSANQEGVEEADKFSQEESRSTDNSSFDKDTTREAIENDVTKEDTSGTEAGMSTNDNQKEDLSLKINEGPFRLSTVLENVPSDLAYTCCEAYDNHIFLGTTTGDLLHYFELERGNYMLVSQTKFDADSDAKIDKILLLPKVEGALILCNNELVLFILPEFAPRPNTVRLRGINDVLVCNFSRSSNAYRIYAFHAEGIRLLKISANSLVFAKTFNFKLIDKACAHEQTLMISKLNNYELVNLKSSQVIPLFRISETDEELEPIITNFNDDNEFLVCSGGGSYENGAMALVVNHHGDIIKGTMLLKNYPRKVIVEFPYIIVDSGFQSVDIYSALSSEESQLLQSITNPKIDLKISRTDKVFTNANTSEEFRKKISNKLRLQPLTHSDNKFRIERERALVEESYEEKSSLVIYNNLGIHLLVPKPMVLSFTSYDESEIDNIEDQLKKLSRRDLTKFQKIEAKYLISLLLFLMMLHYDHIEDEVMKKWCEFSDKVDIRILFYLLGWKVYSEIWCFRGLVDIVEQLKSLKLSNKCENVIKMILMIKSDLKKRDKNGILVTDFSDIMKSIDITLLGLQLDSGSEVTIDMFEQESFDEIIKEIYSRGDDISRRRLLIDIHKEKGEYVEPLKLLKRAKDYKSLISFIEENIRCLPEEYVKETLNDDLIISLRQGNKNADSNSIKQVLKILDIAGISKNEFLDRIPEEGISLKVSFIEELGVQNSKDSKFLFNYYLTKLQEIISKDKIWFILDDFIKEYKDDLAYDKTDITSFIDIKLKHSVKCERFSKYYGKCENLKIENIEDSEFIKFTFGEISKIDRDHILCLLFFSNDLIKWISPKELLKVYLSFNDFRSVEKFTDKPDLIAVMKQYLKITSLNYSVELISNLLRRNFSLLDDIDTQLMVLETIPSDFPMQSISELLLKMIIQYQDKREDSNLRKFLLKNQISISDELNRNFEAQE</sequence>
<evidence type="ECO:0000313" key="4">
    <source>
        <dbReference type="Proteomes" id="UP000501346"/>
    </source>
</evidence>
<dbReference type="Proteomes" id="UP000501346">
    <property type="component" value="Chromosome SeII-SeIV"/>
</dbReference>
<feature type="domain" description="CNH" evidence="2">
    <location>
        <begin position="137"/>
        <end position="412"/>
    </location>
</feature>
<dbReference type="PROSITE" id="PS50219">
    <property type="entry name" value="CNH"/>
    <property type="match status" value="1"/>
</dbReference>
<dbReference type="PANTHER" id="PTHR12894:SF28">
    <property type="entry name" value="VACUOLAR PROTEIN SORTING-ASSOCIATED PROTEIN 3"/>
    <property type="match status" value="1"/>
</dbReference>
<dbReference type="GO" id="GO:0006914">
    <property type="term" value="P:autophagy"/>
    <property type="evidence" value="ECO:0007669"/>
    <property type="project" value="TreeGrafter"/>
</dbReference>
<dbReference type="InterPro" id="IPR001180">
    <property type="entry name" value="CNH_dom"/>
</dbReference>